<feature type="region of interest" description="Disordered" evidence="1">
    <location>
        <begin position="67"/>
        <end position="96"/>
    </location>
</feature>
<feature type="compositionally biased region" description="Basic and acidic residues" evidence="1">
    <location>
        <begin position="67"/>
        <end position="76"/>
    </location>
</feature>
<evidence type="ECO:0000313" key="2">
    <source>
        <dbReference type="EMBL" id="MXQ83044.1"/>
    </source>
</evidence>
<gene>
    <name evidence="2" type="ORF">E5288_WYG018739</name>
</gene>
<sequence>MCLFSSLFGLHSVVPKGSQPGHTQDAGPWVASPLEKDHWLSKGKHSVTCPDLAAFAKLQSSQLRHEYRAGDGDRVGVKSVNGGRSQALRKRPSITA</sequence>
<dbReference type="EMBL" id="VBQZ03000015">
    <property type="protein sequence ID" value="MXQ83044.1"/>
    <property type="molecule type" value="Genomic_DNA"/>
</dbReference>
<evidence type="ECO:0000256" key="1">
    <source>
        <dbReference type="SAM" id="MobiDB-lite"/>
    </source>
</evidence>
<proteinExistence type="predicted"/>
<comment type="caution">
    <text evidence="2">The sequence shown here is derived from an EMBL/GenBank/DDBJ whole genome shotgun (WGS) entry which is preliminary data.</text>
</comment>
<dbReference type="Proteomes" id="UP000322234">
    <property type="component" value="Unassembled WGS sequence"/>
</dbReference>
<accession>A0A6B0R5H1</accession>
<feature type="compositionally biased region" description="Basic residues" evidence="1">
    <location>
        <begin position="87"/>
        <end position="96"/>
    </location>
</feature>
<name>A0A6B0R5H1_9CETA</name>
<protein>
    <submittedName>
        <fullName evidence="2">Uncharacterized protein</fullName>
    </submittedName>
</protein>
<keyword evidence="3" id="KW-1185">Reference proteome</keyword>
<organism evidence="2 3">
    <name type="scientific">Bos mutus</name>
    <name type="common">wild yak</name>
    <dbReference type="NCBI Taxonomy" id="72004"/>
    <lineage>
        <taxon>Eukaryota</taxon>
        <taxon>Metazoa</taxon>
        <taxon>Chordata</taxon>
        <taxon>Craniata</taxon>
        <taxon>Vertebrata</taxon>
        <taxon>Euteleostomi</taxon>
        <taxon>Mammalia</taxon>
        <taxon>Eutheria</taxon>
        <taxon>Laurasiatheria</taxon>
        <taxon>Artiodactyla</taxon>
        <taxon>Ruminantia</taxon>
        <taxon>Pecora</taxon>
        <taxon>Bovidae</taxon>
        <taxon>Bovinae</taxon>
        <taxon>Bos</taxon>
    </lineage>
</organism>
<evidence type="ECO:0000313" key="3">
    <source>
        <dbReference type="Proteomes" id="UP000322234"/>
    </source>
</evidence>
<dbReference type="AlphaFoldDB" id="A0A6B0R5H1"/>
<reference evidence="2" key="1">
    <citation type="submission" date="2019-10" db="EMBL/GenBank/DDBJ databases">
        <title>The sequence and de novo assembly of the wild yak genome.</title>
        <authorList>
            <person name="Liu Y."/>
        </authorList>
    </citation>
    <scope>NUCLEOTIDE SEQUENCE [LARGE SCALE GENOMIC DNA]</scope>
    <source>
        <strain evidence="2">WY2019</strain>
    </source>
</reference>